<feature type="compositionally biased region" description="Low complexity" evidence="7">
    <location>
        <begin position="522"/>
        <end position="531"/>
    </location>
</feature>
<dbReference type="GO" id="GO:0005634">
    <property type="term" value="C:nucleus"/>
    <property type="evidence" value="ECO:0007669"/>
    <property type="project" value="UniProtKB-SubCell"/>
</dbReference>
<keyword evidence="2" id="KW-0507">mRNA processing</keyword>
<dbReference type="PANTHER" id="PTHR17204">
    <property type="entry name" value="PRE-MRNA PROCESSING PROTEIN PRP39-RELATED"/>
    <property type="match status" value="1"/>
</dbReference>
<dbReference type="InterPro" id="IPR000504">
    <property type="entry name" value="RRM_dom"/>
</dbReference>
<dbReference type="InterPro" id="IPR035979">
    <property type="entry name" value="RBD_domain_sf"/>
</dbReference>
<protein>
    <recommendedName>
        <fullName evidence="8">RRM domain-containing protein</fullName>
    </recommendedName>
</protein>
<dbReference type="Gene3D" id="1.25.40.10">
    <property type="entry name" value="Tetratricopeptide repeat domain"/>
    <property type="match status" value="2"/>
</dbReference>
<feature type="region of interest" description="Disordered" evidence="7">
    <location>
        <begin position="519"/>
        <end position="542"/>
    </location>
</feature>
<dbReference type="Gene3D" id="3.30.70.330">
    <property type="match status" value="3"/>
</dbReference>
<evidence type="ECO:0000256" key="5">
    <source>
        <dbReference type="ARBA" id="ARBA00023242"/>
    </source>
</evidence>
<dbReference type="CDD" id="cd00590">
    <property type="entry name" value="RRM_SF"/>
    <property type="match status" value="2"/>
</dbReference>
<gene>
    <name evidence="9" type="ORF">BB560_004900</name>
</gene>
<evidence type="ECO:0000256" key="7">
    <source>
        <dbReference type="SAM" id="MobiDB-lite"/>
    </source>
</evidence>
<dbReference type="AlphaFoldDB" id="A0A2T9Z7Y3"/>
<dbReference type="PROSITE" id="PS50102">
    <property type="entry name" value="RRM"/>
    <property type="match status" value="2"/>
</dbReference>
<dbReference type="Pfam" id="PF00076">
    <property type="entry name" value="RRM_1"/>
    <property type="match status" value="1"/>
</dbReference>
<dbReference type="SUPFAM" id="SSF48452">
    <property type="entry name" value="TPR-like"/>
    <property type="match status" value="1"/>
</dbReference>
<feature type="compositionally biased region" description="Basic and acidic residues" evidence="7">
    <location>
        <begin position="532"/>
        <end position="541"/>
    </location>
</feature>
<keyword evidence="5" id="KW-0539">Nucleus</keyword>
<evidence type="ECO:0000256" key="3">
    <source>
        <dbReference type="ARBA" id="ARBA00022737"/>
    </source>
</evidence>
<evidence type="ECO:0000259" key="8">
    <source>
        <dbReference type="PROSITE" id="PS50102"/>
    </source>
</evidence>
<dbReference type="InterPro" id="IPR012677">
    <property type="entry name" value="Nucleotide-bd_a/b_plait_sf"/>
</dbReference>
<feature type="non-terminal residue" evidence="9">
    <location>
        <position position="1"/>
    </location>
</feature>
<dbReference type="SMART" id="SM00360">
    <property type="entry name" value="RRM"/>
    <property type="match status" value="3"/>
</dbReference>
<dbReference type="InterPro" id="IPR011990">
    <property type="entry name" value="TPR-like_helical_dom_sf"/>
</dbReference>
<comment type="subcellular location">
    <subcellularLocation>
        <location evidence="1">Nucleus</location>
    </subcellularLocation>
</comment>
<feature type="compositionally biased region" description="Basic and acidic residues" evidence="7">
    <location>
        <begin position="991"/>
        <end position="1000"/>
    </location>
</feature>
<dbReference type="OrthoDB" id="5596538at2759"/>
<keyword evidence="3" id="KW-0677">Repeat</keyword>
<comment type="caution">
    <text evidence="9">The sequence shown here is derived from an EMBL/GenBank/DDBJ whole genome shotgun (WGS) entry which is preliminary data.</text>
</comment>
<dbReference type="Proteomes" id="UP000245609">
    <property type="component" value="Unassembled WGS sequence"/>
</dbReference>
<dbReference type="EMBL" id="MBFS01001702">
    <property type="protein sequence ID" value="PVV00706.1"/>
    <property type="molecule type" value="Genomic_DNA"/>
</dbReference>
<dbReference type="STRING" id="133381.A0A2T9Z7Y3"/>
<keyword evidence="10" id="KW-1185">Reference proteome</keyword>
<dbReference type="GO" id="GO:0003723">
    <property type="term" value="F:RNA binding"/>
    <property type="evidence" value="ECO:0007669"/>
    <property type="project" value="UniProtKB-UniRule"/>
</dbReference>
<feature type="compositionally biased region" description="Basic and acidic residues" evidence="7">
    <location>
        <begin position="824"/>
        <end position="833"/>
    </location>
</feature>
<reference evidence="9 10" key="1">
    <citation type="journal article" date="2018" name="MBio">
        <title>Comparative Genomics Reveals the Core Gene Toolbox for the Fungus-Insect Symbiosis.</title>
        <authorList>
            <person name="Wang Y."/>
            <person name="Stata M."/>
            <person name="Wang W."/>
            <person name="Stajich J.E."/>
            <person name="White M.M."/>
            <person name="Moncalvo J.M."/>
        </authorList>
    </citation>
    <scope>NUCLEOTIDE SEQUENCE [LARGE SCALE GENOMIC DNA]</scope>
    <source>
        <strain evidence="9 10">SC-DP-2</strain>
    </source>
</reference>
<sequence length="1025" mass="118438">IWKLWIKAETTNLFSVEHTCEQVKYILNLYDQAIEEFLDVDLYLDYFKFIDSIDERIWCEVFQLNETEKEIWIKEWKSMQWDRAIQATQYHFTKSHVIWNFLFEKKQALIETVLDSDLKQSLTQESHKLLLDRLSIPHQQLDETFSIYSMFVTKYMIESYEDIMVQVNSVKFNTQKRCSLRETHERKLLDAVSFNLQGDELFNIWMSYLSSILFENSQQQAINFGNSNEILTLFERILIPLFNYPSVWSYYLSIALKLSVGEEKLTSIISRATKNCPWSGQIQSLKMITGFSDPNELFEQILRSKALDHNGNEMLTFIFSRINVAKMAYINKNISADEMSQICKNVLASYLKKFPRTIDYEFKLQKFISRTELLVNNNENNAFEIWEKTPNFFKKTHYYWLSFAEFATGFSFVDKARAIFSSSLPFIVKTIKSSDDAVNEQLYLYSQEMFDAFLNFETQFGNFQTTLEAAFEIQQCRNRIRSCIVSKSIKTSANTELLNKPETEQNPFDSNSVFKRNREAESSINSMNDSNSSEKKFKSISDADMEASDSKTKLTDEKYTVCVDSLAPNVDKAQLENIFSKIGLIRDLRFVTKHQSKTYSTYGKTCQITFQTADGVLNSLLKNNTPIVDIGDPKNAFKVKIKLLNDFLPYKKPKVSYYTLFVSNIPPEVTNEELINVFSKYSVSPELILINNSPFQIAFLTNILKPEMESIISNVNGIEIGENKVVPAVFKYNRTLSEHTKFFSYTKENSVYVSNINYSTTLKNLSAFFQELLGTDFFVLEYNLDERGNFLGQAEFTEKALSLHEYELDSRNICITRNNTPQKASDKNSESNNKKSKAGVTSHSTTFSPDQKDLYSTIRVTGFPHKMETSLLRDISSQIGKVGRVHKNQAGNKIFIDMYNHKDADELVKKLDGMFIDNQKIRADHVKDRITFRNEDGTSTKDSSFYSNREKGRSTAFAPRKKMNFVPRSLKRSGENETKNTNSSMGSDGNNDSKNHHKDTAGTNLTEINNAPKSNDYFASLFKKN</sequence>
<dbReference type="SUPFAM" id="SSF54928">
    <property type="entry name" value="RNA-binding domain, RBD"/>
    <property type="match status" value="2"/>
</dbReference>
<feature type="domain" description="RRM" evidence="8">
    <location>
        <begin position="658"/>
        <end position="733"/>
    </location>
</feature>
<feature type="region of interest" description="Disordered" evidence="7">
    <location>
        <begin position="934"/>
        <end position="1025"/>
    </location>
</feature>
<name>A0A2T9Z7Y3_9FUNG</name>
<feature type="compositionally biased region" description="Low complexity" evidence="7">
    <location>
        <begin position="980"/>
        <end position="990"/>
    </location>
</feature>
<evidence type="ECO:0000256" key="6">
    <source>
        <dbReference type="PROSITE-ProRule" id="PRU00176"/>
    </source>
</evidence>
<dbReference type="GO" id="GO:0008380">
    <property type="term" value="P:RNA splicing"/>
    <property type="evidence" value="ECO:0007669"/>
    <property type="project" value="UniProtKB-KW"/>
</dbReference>
<evidence type="ECO:0000256" key="2">
    <source>
        <dbReference type="ARBA" id="ARBA00022664"/>
    </source>
</evidence>
<feature type="domain" description="RRM" evidence="8">
    <location>
        <begin position="856"/>
        <end position="928"/>
    </location>
</feature>
<proteinExistence type="predicted"/>
<accession>A0A2T9Z7Y3</accession>
<evidence type="ECO:0000256" key="1">
    <source>
        <dbReference type="ARBA" id="ARBA00004123"/>
    </source>
</evidence>
<dbReference type="GO" id="GO:0006397">
    <property type="term" value="P:mRNA processing"/>
    <property type="evidence" value="ECO:0007669"/>
    <property type="project" value="UniProtKB-KW"/>
</dbReference>
<evidence type="ECO:0000313" key="9">
    <source>
        <dbReference type="EMBL" id="PVV00706.1"/>
    </source>
</evidence>
<feature type="compositionally biased region" description="Polar residues" evidence="7">
    <location>
        <begin position="1001"/>
        <end position="1013"/>
    </location>
</feature>
<organism evidence="9 10">
    <name type="scientific">Smittium megazygosporum</name>
    <dbReference type="NCBI Taxonomy" id="133381"/>
    <lineage>
        <taxon>Eukaryota</taxon>
        <taxon>Fungi</taxon>
        <taxon>Fungi incertae sedis</taxon>
        <taxon>Zoopagomycota</taxon>
        <taxon>Kickxellomycotina</taxon>
        <taxon>Harpellomycetes</taxon>
        <taxon>Harpellales</taxon>
        <taxon>Legeriomycetaceae</taxon>
        <taxon>Smittium</taxon>
    </lineage>
</organism>
<keyword evidence="4" id="KW-0508">mRNA splicing</keyword>
<keyword evidence="6" id="KW-0694">RNA-binding</keyword>
<evidence type="ECO:0000313" key="10">
    <source>
        <dbReference type="Proteomes" id="UP000245609"/>
    </source>
</evidence>
<evidence type="ECO:0000256" key="4">
    <source>
        <dbReference type="ARBA" id="ARBA00023187"/>
    </source>
</evidence>
<feature type="region of interest" description="Disordered" evidence="7">
    <location>
        <begin position="817"/>
        <end position="847"/>
    </location>
</feature>